<dbReference type="GO" id="GO:0031177">
    <property type="term" value="F:phosphopantetheine binding"/>
    <property type="evidence" value="ECO:0007669"/>
    <property type="project" value="InterPro"/>
</dbReference>
<dbReference type="Pfam" id="PF00550">
    <property type="entry name" value="PP-binding"/>
    <property type="match status" value="1"/>
</dbReference>
<proteinExistence type="predicted"/>
<evidence type="ECO:0000259" key="3">
    <source>
        <dbReference type="PROSITE" id="PS50075"/>
    </source>
</evidence>
<reference evidence="4 5" key="1">
    <citation type="submission" date="2018-08" db="EMBL/GenBank/DDBJ databases">
        <title>Streptomyces NEAU-D10 sp. nov., a novel Actinomycete isolated from soil.</title>
        <authorList>
            <person name="Jin L."/>
        </authorList>
    </citation>
    <scope>NUCLEOTIDE SEQUENCE [LARGE SCALE GENOMIC DNA]</scope>
    <source>
        <strain evidence="4 5">NEAU-D10</strain>
    </source>
</reference>
<comment type="caution">
    <text evidence="4">The sequence shown here is derived from an EMBL/GenBank/DDBJ whole genome shotgun (WGS) entry which is preliminary data.</text>
</comment>
<name>A0A371PQL7_STRIH</name>
<dbReference type="SMART" id="SM00823">
    <property type="entry name" value="PKS_PP"/>
    <property type="match status" value="1"/>
</dbReference>
<keyword evidence="5" id="KW-1185">Reference proteome</keyword>
<dbReference type="GO" id="GO:0017000">
    <property type="term" value="P:antibiotic biosynthetic process"/>
    <property type="evidence" value="ECO:0007669"/>
    <property type="project" value="UniProtKB-ARBA"/>
</dbReference>
<dbReference type="EMBL" id="QUAC01000485">
    <property type="protein sequence ID" value="REK84403.1"/>
    <property type="molecule type" value="Genomic_DNA"/>
</dbReference>
<protein>
    <submittedName>
        <fullName evidence="4">Acyl carrier protein</fullName>
    </submittedName>
</protein>
<dbReference type="RefSeq" id="WP_128512616.1">
    <property type="nucleotide sequence ID" value="NZ_QUAC01000485.1"/>
</dbReference>
<feature type="domain" description="Carrier" evidence="3">
    <location>
        <begin position="1"/>
        <end position="74"/>
    </location>
</feature>
<dbReference type="AlphaFoldDB" id="A0A371PQL7"/>
<gene>
    <name evidence="4" type="ORF">DY245_43425</name>
</gene>
<dbReference type="PROSITE" id="PS00012">
    <property type="entry name" value="PHOSPHOPANTETHEINE"/>
    <property type="match status" value="1"/>
</dbReference>
<dbReference type="InterPro" id="IPR009081">
    <property type="entry name" value="PP-bd_ACP"/>
</dbReference>
<dbReference type="Gene3D" id="1.10.1200.10">
    <property type="entry name" value="ACP-like"/>
    <property type="match status" value="1"/>
</dbReference>
<evidence type="ECO:0000313" key="5">
    <source>
        <dbReference type="Proteomes" id="UP000262477"/>
    </source>
</evidence>
<dbReference type="SUPFAM" id="SSF47336">
    <property type="entry name" value="ACP-like"/>
    <property type="match status" value="1"/>
</dbReference>
<evidence type="ECO:0000313" key="4">
    <source>
        <dbReference type="EMBL" id="REK84403.1"/>
    </source>
</evidence>
<dbReference type="InterPro" id="IPR006162">
    <property type="entry name" value="Ppantetheine_attach_site"/>
</dbReference>
<keyword evidence="2" id="KW-0597">Phosphoprotein</keyword>
<dbReference type="Proteomes" id="UP000262477">
    <property type="component" value="Unassembled WGS sequence"/>
</dbReference>
<organism evidence="4 5">
    <name type="scientific">Streptomyces inhibens</name>
    <dbReference type="NCBI Taxonomy" id="2293571"/>
    <lineage>
        <taxon>Bacteria</taxon>
        <taxon>Bacillati</taxon>
        <taxon>Actinomycetota</taxon>
        <taxon>Actinomycetes</taxon>
        <taxon>Kitasatosporales</taxon>
        <taxon>Streptomycetaceae</taxon>
        <taxon>Streptomyces</taxon>
    </lineage>
</organism>
<accession>A0A371PQL7</accession>
<evidence type="ECO:0000256" key="2">
    <source>
        <dbReference type="ARBA" id="ARBA00022553"/>
    </source>
</evidence>
<sequence>MSPQREQIRSVWELALGHGNLTGDESFFAVGGHSLLAAQVTARINRVAPARIAVRDLFDHSTVTSLAAPIASRTV</sequence>
<keyword evidence="1" id="KW-0596">Phosphopantetheine</keyword>
<dbReference type="OrthoDB" id="2085352at2"/>
<evidence type="ECO:0000256" key="1">
    <source>
        <dbReference type="ARBA" id="ARBA00022450"/>
    </source>
</evidence>
<dbReference type="InterPro" id="IPR036736">
    <property type="entry name" value="ACP-like_sf"/>
</dbReference>
<dbReference type="PROSITE" id="PS50075">
    <property type="entry name" value="CARRIER"/>
    <property type="match status" value="1"/>
</dbReference>
<dbReference type="PANTHER" id="PTHR44845">
    <property type="entry name" value="CARRIER DOMAIN-CONTAINING PROTEIN"/>
    <property type="match status" value="1"/>
</dbReference>
<dbReference type="InterPro" id="IPR020806">
    <property type="entry name" value="PKS_PP-bd"/>
</dbReference>
<dbReference type="PANTHER" id="PTHR44845:SF6">
    <property type="entry name" value="BETA-ALANINE-ACTIVATING ENZYME"/>
    <property type="match status" value="1"/>
</dbReference>